<gene>
    <name evidence="1" type="ORF">ADA01nite_34860</name>
</gene>
<dbReference type="AlphaFoldDB" id="A0A511VAR3"/>
<keyword evidence="2" id="KW-1185">Reference proteome</keyword>
<reference evidence="1 2" key="1">
    <citation type="submission" date="2019-07" db="EMBL/GenBank/DDBJ databases">
        <title>Whole genome shotgun sequence of Aneurinibacillus danicus NBRC 102444.</title>
        <authorList>
            <person name="Hosoyama A."/>
            <person name="Uohara A."/>
            <person name="Ohji S."/>
            <person name="Ichikawa N."/>
        </authorList>
    </citation>
    <scope>NUCLEOTIDE SEQUENCE [LARGE SCALE GENOMIC DNA]</scope>
    <source>
        <strain evidence="1 2">NBRC 102444</strain>
    </source>
</reference>
<comment type="caution">
    <text evidence="1">The sequence shown here is derived from an EMBL/GenBank/DDBJ whole genome shotgun (WGS) entry which is preliminary data.</text>
</comment>
<evidence type="ECO:0000313" key="1">
    <source>
        <dbReference type="EMBL" id="GEN36026.1"/>
    </source>
</evidence>
<dbReference type="Proteomes" id="UP000321157">
    <property type="component" value="Unassembled WGS sequence"/>
</dbReference>
<dbReference type="EMBL" id="BJXX01000164">
    <property type="protein sequence ID" value="GEN36026.1"/>
    <property type="molecule type" value="Genomic_DNA"/>
</dbReference>
<organism evidence="1 2">
    <name type="scientific">Aneurinibacillus danicus</name>
    <dbReference type="NCBI Taxonomy" id="267746"/>
    <lineage>
        <taxon>Bacteria</taxon>
        <taxon>Bacillati</taxon>
        <taxon>Bacillota</taxon>
        <taxon>Bacilli</taxon>
        <taxon>Bacillales</taxon>
        <taxon>Paenibacillaceae</taxon>
        <taxon>Aneurinibacillus group</taxon>
        <taxon>Aneurinibacillus</taxon>
    </lineage>
</organism>
<evidence type="ECO:0000313" key="2">
    <source>
        <dbReference type="Proteomes" id="UP000321157"/>
    </source>
</evidence>
<sequence>MFIEVNLKMKNKVLLTLLGLLISIILSACSSSPLREDEKKEIISQIKRYYDNIHHPLDFERTLMVLEFKDMGTEISISTVGKYVIKNGYSIKRVDEPKYISYEKPYALYETTIKVTYPKDYLGNKKEEFFTERIWINNEKKLISKISSGDKFISTRTPSYTIKINE</sequence>
<proteinExistence type="predicted"/>
<protein>
    <submittedName>
        <fullName evidence="1">Uncharacterized protein</fullName>
    </submittedName>
</protein>
<accession>A0A511VAR3</accession>
<name>A0A511VAR3_9BACL</name>